<feature type="domain" description="N-acetyltransferase" evidence="1">
    <location>
        <begin position="22"/>
        <end position="172"/>
    </location>
</feature>
<dbReference type="Proteomes" id="UP000005206">
    <property type="component" value="Chromosome 11"/>
</dbReference>
<dbReference type="CDD" id="cd04301">
    <property type="entry name" value="NAT_SF"/>
    <property type="match status" value="1"/>
</dbReference>
<evidence type="ECO:0000313" key="3">
    <source>
        <dbReference type="Proteomes" id="UP000005206"/>
    </source>
</evidence>
<evidence type="ECO:0000313" key="2">
    <source>
        <dbReference type="EMBL" id="EEU37017.1"/>
    </source>
</evidence>
<dbReference type="InterPro" id="IPR053144">
    <property type="entry name" value="Acetyltransferase_Butenolide"/>
</dbReference>
<proteinExistence type="predicted"/>
<keyword evidence="3" id="KW-1185">Reference proteome</keyword>
<dbReference type="OMA" id="DMELMVC"/>
<dbReference type="PANTHER" id="PTHR43233">
    <property type="entry name" value="FAMILY N-ACETYLTRANSFERASE, PUTATIVE (AFU_ORTHOLOGUE AFUA_6G03350)-RELATED"/>
    <property type="match status" value="1"/>
</dbReference>
<dbReference type="OrthoDB" id="10039976at2759"/>
<dbReference type="HOGENOM" id="CLU_086503_2_0_1"/>
<protein>
    <recommendedName>
        <fullName evidence="1">N-acetyltransferase domain-containing protein</fullName>
    </recommendedName>
</protein>
<dbReference type="Pfam" id="PF00583">
    <property type="entry name" value="Acetyltransf_1"/>
    <property type="match status" value="1"/>
</dbReference>
<dbReference type="eggNOG" id="ENOG502SYW6">
    <property type="taxonomic scope" value="Eukaryota"/>
</dbReference>
<evidence type="ECO:0000259" key="1">
    <source>
        <dbReference type="PROSITE" id="PS51186"/>
    </source>
</evidence>
<sequence length="203" mass="22642">MALSIKQQLQNRTWTKGSYLISTDRTLLPTQKLQEVFASDDFYWAKPLPTDAMLDVLENSLCFGLYEQSQSDGTASSSQPQFIGIARCITDYVTFIYLTDVWVDPKYQGQGLGTWLLKSIQQVIEAMPYLRRSLLFTGDWERSVPFYERVMGMEVMQGGNGQGLAVMGRKGKGHSTYVEDENCWLAAVGSLGPGTPQLDGDGN</sequence>
<dbReference type="GeneID" id="9664846"/>
<dbReference type="InterPro" id="IPR016181">
    <property type="entry name" value="Acyl_CoA_acyltransferase"/>
</dbReference>
<dbReference type="GO" id="GO:0016747">
    <property type="term" value="F:acyltransferase activity, transferring groups other than amino-acyl groups"/>
    <property type="evidence" value="ECO:0007669"/>
    <property type="project" value="InterPro"/>
</dbReference>
<dbReference type="SUPFAM" id="SSF55729">
    <property type="entry name" value="Acyl-CoA N-acyltransferases (Nat)"/>
    <property type="match status" value="1"/>
</dbReference>
<reference evidence="2 3" key="1">
    <citation type="journal article" date="2009" name="PLoS Genet.">
        <title>The genome of Nectria haematococca: contribution of supernumerary chromosomes to gene expansion.</title>
        <authorList>
            <person name="Coleman J.J."/>
            <person name="Rounsley S.D."/>
            <person name="Rodriguez-Carres M."/>
            <person name="Kuo A."/>
            <person name="Wasmann C.C."/>
            <person name="Grimwood J."/>
            <person name="Schmutz J."/>
            <person name="Taga M."/>
            <person name="White G.J."/>
            <person name="Zhou S."/>
            <person name="Schwartz D.C."/>
            <person name="Freitag M."/>
            <person name="Ma L.J."/>
            <person name="Danchin E.G."/>
            <person name="Henrissat B."/>
            <person name="Coutinho P.M."/>
            <person name="Nelson D.R."/>
            <person name="Straney D."/>
            <person name="Napoli C.A."/>
            <person name="Barker B.M."/>
            <person name="Gribskov M."/>
            <person name="Rep M."/>
            <person name="Kroken S."/>
            <person name="Molnar I."/>
            <person name="Rensing C."/>
            <person name="Kennell J.C."/>
            <person name="Zamora J."/>
            <person name="Farman M.L."/>
            <person name="Selker E.U."/>
            <person name="Salamov A."/>
            <person name="Shapiro H."/>
            <person name="Pangilinan J."/>
            <person name="Lindquist E."/>
            <person name="Lamers C."/>
            <person name="Grigoriev I.V."/>
            <person name="Geiser D.M."/>
            <person name="Covert S.F."/>
            <person name="Temporini E."/>
            <person name="Vanetten H.D."/>
        </authorList>
    </citation>
    <scope>NUCLEOTIDE SEQUENCE [LARGE SCALE GENOMIC DNA]</scope>
    <source>
        <strain evidence="3">ATCC MYA-4622 / CBS 123669 / FGSC 9596 / NRRL 45880 / 77-13-4</strain>
    </source>
</reference>
<name>C7ZG49_FUSV7</name>
<dbReference type="EMBL" id="GG698924">
    <property type="protein sequence ID" value="EEU37017.1"/>
    <property type="molecule type" value="Genomic_DNA"/>
</dbReference>
<dbReference type="AlphaFoldDB" id="C7ZG49"/>
<dbReference type="Gene3D" id="3.40.630.30">
    <property type="match status" value="1"/>
</dbReference>
<dbReference type="RefSeq" id="XP_003042730.1">
    <property type="nucleotide sequence ID" value="XM_003042684.1"/>
</dbReference>
<gene>
    <name evidence="2" type="ORF">NECHADRAFT_52117</name>
</gene>
<dbReference type="InterPro" id="IPR000182">
    <property type="entry name" value="GNAT_dom"/>
</dbReference>
<dbReference type="VEuPathDB" id="FungiDB:NECHADRAFT_52117"/>
<dbReference type="KEGG" id="nhe:NECHADRAFT_52117"/>
<dbReference type="PROSITE" id="PS51186">
    <property type="entry name" value="GNAT"/>
    <property type="match status" value="1"/>
</dbReference>
<dbReference type="InParanoid" id="C7ZG49"/>
<dbReference type="PANTHER" id="PTHR43233:SF1">
    <property type="entry name" value="FAMILY N-ACETYLTRANSFERASE, PUTATIVE (AFU_ORTHOLOGUE AFUA_6G03350)-RELATED"/>
    <property type="match status" value="1"/>
</dbReference>
<accession>C7ZG49</accession>
<organism evidence="2 3">
    <name type="scientific">Fusarium vanettenii (strain ATCC MYA-4622 / CBS 123669 / FGSC 9596 / NRRL 45880 / 77-13-4)</name>
    <name type="common">Fusarium solani subsp. pisi</name>
    <dbReference type="NCBI Taxonomy" id="660122"/>
    <lineage>
        <taxon>Eukaryota</taxon>
        <taxon>Fungi</taxon>
        <taxon>Dikarya</taxon>
        <taxon>Ascomycota</taxon>
        <taxon>Pezizomycotina</taxon>
        <taxon>Sordariomycetes</taxon>
        <taxon>Hypocreomycetidae</taxon>
        <taxon>Hypocreales</taxon>
        <taxon>Nectriaceae</taxon>
        <taxon>Fusarium</taxon>
        <taxon>Fusarium solani species complex</taxon>
        <taxon>Fusarium vanettenii</taxon>
    </lineage>
</organism>